<dbReference type="OrthoDB" id="8337506at2"/>
<dbReference type="InterPro" id="IPR016032">
    <property type="entry name" value="Sig_transdc_resp-reg_C-effctor"/>
</dbReference>
<keyword evidence="2" id="KW-0238">DNA-binding</keyword>
<dbReference type="Pfam" id="PF07302">
    <property type="entry name" value="AroM"/>
    <property type="match status" value="1"/>
</dbReference>
<name>A0A1X7FY39_9HYPH</name>
<keyword evidence="6" id="KW-1185">Reference proteome</keyword>
<protein>
    <submittedName>
        <fullName evidence="5">Regulatory protein, luxR family</fullName>
    </submittedName>
</protein>
<dbReference type="PROSITE" id="PS50043">
    <property type="entry name" value="HTH_LUXR_2"/>
    <property type="match status" value="1"/>
</dbReference>
<dbReference type="AlphaFoldDB" id="A0A1X7FY39"/>
<dbReference type="SUPFAM" id="SSF46894">
    <property type="entry name" value="C-terminal effector domain of the bipartite response regulators"/>
    <property type="match status" value="1"/>
</dbReference>
<dbReference type="PROSITE" id="PS00622">
    <property type="entry name" value="HTH_LUXR_1"/>
    <property type="match status" value="1"/>
</dbReference>
<proteinExistence type="predicted"/>
<dbReference type="Gene3D" id="1.10.10.10">
    <property type="entry name" value="Winged helix-like DNA-binding domain superfamily/Winged helix DNA-binding domain"/>
    <property type="match status" value="1"/>
</dbReference>
<dbReference type="InterPro" id="IPR000792">
    <property type="entry name" value="Tscrpt_reg_LuxR_C"/>
</dbReference>
<dbReference type="CDD" id="cd06170">
    <property type="entry name" value="LuxR_C_like"/>
    <property type="match status" value="1"/>
</dbReference>
<dbReference type="EMBL" id="FXAF01000008">
    <property type="protein sequence ID" value="SMF60834.1"/>
    <property type="molecule type" value="Genomic_DNA"/>
</dbReference>
<dbReference type="GO" id="GO:0006355">
    <property type="term" value="P:regulation of DNA-templated transcription"/>
    <property type="evidence" value="ECO:0007669"/>
    <property type="project" value="InterPro"/>
</dbReference>
<dbReference type="GO" id="GO:0003677">
    <property type="term" value="F:DNA binding"/>
    <property type="evidence" value="ECO:0007669"/>
    <property type="project" value="UniProtKB-KW"/>
</dbReference>
<feature type="domain" description="HTH luxR-type" evidence="4">
    <location>
        <begin position="244"/>
        <end position="309"/>
    </location>
</feature>
<dbReference type="Proteomes" id="UP000192903">
    <property type="component" value="Unassembled WGS sequence"/>
</dbReference>
<evidence type="ECO:0000259" key="4">
    <source>
        <dbReference type="PROSITE" id="PS50043"/>
    </source>
</evidence>
<gene>
    <name evidence="5" type="ORF">SAMN02982989_1124</name>
</gene>
<dbReference type="PRINTS" id="PR00038">
    <property type="entry name" value="HTHLUXR"/>
</dbReference>
<keyword evidence="1" id="KW-0805">Transcription regulation</keyword>
<dbReference type="InterPro" id="IPR036388">
    <property type="entry name" value="WH-like_DNA-bd_sf"/>
</dbReference>
<dbReference type="SMART" id="SM00421">
    <property type="entry name" value="HTH_LUXR"/>
    <property type="match status" value="1"/>
</dbReference>
<dbReference type="PANTHER" id="PTHR44688">
    <property type="entry name" value="DNA-BINDING TRANSCRIPTIONAL ACTIVATOR DEVR_DOSR"/>
    <property type="match status" value="1"/>
</dbReference>
<evidence type="ECO:0000256" key="1">
    <source>
        <dbReference type="ARBA" id="ARBA00023015"/>
    </source>
</evidence>
<dbReference type="STRING" id="464029.SAMN02982989_1124"/>
<evidence type="ECO:0000313" key="5">
    <source>
        <dbReference type="EMBL" id="SMF60834.1"/>
    </source>
</evidence>
<sequence length="311" mass="34236">MEKRVCFVTLGQSPRPELISEVMRTVGGNVAFDQVGALDGLTAEEVARHAPKPNEHPLVTQVKDGRQVVVSGPFIEERLSTIISHVDRLGYDLIILLSSGIFGHFPTSTPFLHGQLAVDEWIASFIMGSAQLGVVFPLRRQASDPCSLNEYGILIQNSRRVDYSGETNRIEETALLLGSADIILMHSVSYTEEMARQLAAVTRKPVITARRVIAGALHLRLMESHAPTIAGAIQASELNLIERLPSPNEPLTGREQEVLSLVLDGKSNKEIAKELGISHRTVEIHRSRAMGKYNATTAMQLIRRAMIQTHQ</sequence>
<organism evidence="5 6">
    <name type="scientific">Xaviernesmea oryzae</name>
    <dbReference type="NCBI Taxonomy" id="464029"/>
    <lineage>
        <taxon>Bacteria</taxon>
        <taxon>Pseudomonadati</taxon>
        <taxon>Pseudomonadota</taxon>
        <taxon>Alphaproteobacteria</taxon>
        <taxon>Hyphomicrobiales</taxon>
        <taxon>Rhizobiaceae</taxon>
        <taxon>Rhizobium/Agrobacterium group</taxon>
        <taxon>Xaviernesmea</taxon>
    </lineage>
</organism>
<keyword evidence="3" id="KW-0804">Transcription</keyword>
<evidence type="ECO:0000256" key="2">
    <source>
        <dbReference type="ARBA" id="ARBA00023125"/>
    </source>
</evidence>
<dbReference type="Pfam" id="PF00196">
    <property type="entry name" value="GerE"/>
    <property type="match status" value="1"/>
</dbReference>
<evidence type="ECO:0000256" key="3">
    <source>
        <dbReference type="ARBA" id="ARBA00023163"/>
    </source>
</evidence>
<dbReference type="RefSeq" id="WP_085423981.1">
    <property type="nucleotide sequence ID" value="NZ_FXAF01000008.1"/>
</dbReference>
<dbReference type="PANTHER" id="PTHR44688:SF16">
    <property type="entry name" value="DNA-BINDING TRANSCRIPTIONAL ACTIVATOR DEVR_DOSR"/>
    <property type="match status" value="1"/>
</dbReference>
<reference evidence="6" key="1">
    <citation type="submission" date="2017-04" db="EMBL/GenBank/DDBJ databases">
        <authorList>
            <person name="Varghese N."/>
            <person name="Submissions S."/>
        </authorList>
    </citation>
    <scope>NUCLEOTIDE SEQUENCE [LARGE SCALE GENOMIC DNA]</scope>
    <source>
        <strain evidence="6">B4P</strain>
    </source>
</reference>
<dbReference type="InterPro" id="IPR010843">
    <property type="entry name" value="Uncharacterised_AroM"/>
</dbReference>
<accession>A0A1X7FY39</accession>
<evidence type="ECO:0000313" key="6">
    <source>
        <dbReference type="Proteomes" id="UP000192903"/>
    </source>
</evidence>